<accession>X1AG87</accession>
<gene>
    <name evidence="1" type="ORF">S01H4_19801</name>
</gene>
<proteinExistence type="predicted"/>
<comment type="caution">
    <text evidence="1">The sequence shown here is derived from an EMBL/GenBank/DDBJ whole genome shotgun (WGS) entry which is preliminary data.</text>
</comment>
<dbReference type="AlphaFoldDB" id="X1AG87"/>
<reference evidence="1" key="1">
    <citation type="journal article" date="2014" name="Front. Microbiol.">
        <title>High frequency of phylogenetically diverse reductive dehalogenase-homologous genes in deep subseafloor sedimentary metagenomes.</title>
        <authorList>
            <person name="Kawai M."/>
            <person name="Futagami T."/>
            <person name="Toyoda A."/>
            <person name="Takaki Y."/>
            <person name="Nishi S."/>
            <person name="Hori S."/>
            <person name="Arai W."/>
            <person name="Tsubouchi T."/>
            <person name="Morono Y."/>
            <person name="Uchiyama I."/>
            <person name="Ito T."/>
            <person name="Fujiyama A."/>
            <person name="Inagaki F."/>
            <person name="Takami H."/>
        </authorList>
    </citation>
    <scope>NUCLEOTIDE SEQUENCE</scope>
    <source>
        <strain evidence="1">Expedition CK06-06</strain>
    </source>
</reference>
<evidence type="ECO:0000313" key="1">
    <source>
        <dbReference type="EMBL" id="GAG59066.1"/>
    </source>
</evidence>
<name>X1AG87_9ZZZZ</name>
<sequence>MEAEAQKLKKNKNIQNTLIYIDLEANLFDSSKDGYTSRVAHNAGEACSLIEVGFEYVTGEYDDGGKIFKKRK</sequence>
<dbReference type="EMBL" id="BART01008856">
    <property type="protein sequence ID" value="GAG59066.1"/>
    <property type="molecule type" value="Genomic_DNA"/>
</dbReference>
<protein>
    <submittedName>
        <fullName evidence="1">Uncharacterized protein</fullName>
    </submittedName>
</protein>
<organism evidence="1">
    <name type="scientific">marine sediment metagenome</name>
    <dbReference type="NCBI Taxonomy" id="412755"/>
    <lineage>
        <taxon>unclassified sequences</taxon>
        <taxon>metagenomes</taxon>
        <taxon>ecological metagenomes</taxon>
    </lineage>
</organism>